<protein>
    <submittedName>
        <fullName evidence="2">Uncharacterized protein</fullName>
    </submittedName>
</protein>
<dbReference type="PANTHER" id="PTHR34666">
    <property type="entry name" value="EXPRESSED PROTEIN"/>
    <property type="match status" value="1"/>
</dbReference>
<name>A0A9N7RED8_STRHE</name>
<accession>A0A9N7RED8</accession>
<gene>
    <name evidence="2" type="ORF">SHERM_23521</name>
</gene>
<reference evidence="2" key="1">
    <citation type="submission" date="2019-12" db="EMBL/GenBank/DDBJ databases">
        <authorList>
            <person name="Scholes J."/>
        </authorList>
    </citation>
    <scope>NUCLEOTIDE SEQUENCE</scope>
</reference>
<evidence type="ECO:0000313" key="2">
    <source>
        <dbReference type="EMBL" id="CAA0827826.1"/>
    </source>
</evidence>
<evidence type="ECO:0000313" key="3">
    <source>
        <dbReference type="Proteomes" id="UP001153555"/>
    </source>
</evidence>
<organism evidence="2 3">
    <name type="scientific">Striga hermonthica</name>
    <name type="common">Purple witchweed</name>
    <name type="synonym">Buchnera hermonthica</name>
    <dbReference type="NCBI Taxonomy" id="68872"/>
    <lineage>
        <taxon>Eukaryota</taxon>
        <taxon>Viridiplantae</taxon>
        <taxon>Streptophyta</taxon>
        <taxon>Embryophyta</taxon>
        <taxon>Tracheophyta</taxon>
        <taxon>Spermatophyta</taxon>
        <taxon>Magnoliopsida</taxon>
        <taxon>eudicotyledons</taxon>
        <taxon>Gunneridae</taxon>
        <taxon>Pentapetalae</taxon>
        <taxon>asterids</taxon>
        <taxon>lamiids</taxon>
        <taxon>Lamiales</taxon>
        <taxon>Orobanchaceae</taxon>
        <taxon>Buchnereae</taxon>
        <taxon>Striga</taxon>
    </lineage>
</organism>
<dbReference type="EMBL" id="CACSLK010027752">
    <property type="protein sequence ID" value="CAA0827826.1"/>
    <property type="molecule type" value="Genomic_DNA"/>
</dbReference>
<dbReference type="AlphaFoldDB" id="A0A9N7RED8"/>
<dbReference type="PANTHER" id="PTHR34666:SF1">
    <property type="entry name" value="OS02G0554800 PROTEIN"/>
    <property type="match status" value="1"/>
</dbReference>
<evidence type="ECO:0000256" key="1">
    <source>
        <dbReference type="SAM" id="MobiDB-lite"/>
    </source>
</evidence>
<feature type="region of interest" description="Disordered" evidence="1">
    <location>
        <begin position="1"/>
        <end position="29"/>
    </location>
</feature>
<dbReference type="OrthoDB" id="1917400at2759"/>
<dbReference type="Proteomes" id="UP001153555">
    <property type="component" value="Unassembled WGS sequence"/>
</dbReference>
<sequence>MASLEEDFTFPVASGGGESPPLWRPTGDHERPAELKLISFQEFEKRRSKSEKIGDTPEDEEERMDVLWEDLNDECSRSCGDCSSPVRMSCAKPLRLSRGNRQMFSGKKPIILVLVEVVKKVLLKQNSHRIKKQAW</sequence>
<proteinExistence type="predicted"/>
<comment type="caution">
    <text evidence="2">The sequence shown here is derived from an EMBL/GenBank/DDBJ whole genome shotgun (WGS) entry which is preliminary data.</text>
</comment>
<keyword evidence="3" id="KW-1185">Reference proteome</keyword>